<reference evidence="2" key="2">
    <citation type="journal article" name="Front. Microbiol.">
        <title>Degradative Capacity of Two Strains of Rhodonia placenta: From Phenotype to Genotype.</title>
        <authorList>
            <person name="Kolle M."/>
            <person name="Horta M.A.C."/>
            <person name="Nowrousian M."/>
            <person name="Ohm R.A."/>
            <person name="Benz J.P."/>
            <person name="Pilgard A."/>
        </authorList>
    </citation>
    <scope>NUCLEOTIDE SEQUENCE</scope>
    <source>
        <strain evidence="2">FPRL280</strain>
    </source>
</reference>
<reference evidence="2" key="1">
    <citation type="submission" date="2020-11" db="EMBL/GenBank/DDBJ databases">
        <authorList>
            <person name="Koelle M."/>
            <person name="Horta M.A.C."/>
            <person name="Nowrousian M."/>
            <person name="Ohm R.A."/>
            <person name="Benz P."/>
            <person name="Pilgard A."/>
        </authorList>
    </citation>
    <scope>NUCLEOTIDE SEQUENCE</scope>
    <source>
        <strain evidence="2">FPRL280</strain>
    </source>
</reference>
<gene>
    <name evidence="2" type="ORF">IEO21_08355</name>
</gene>
<dbReference type="Proteomes" id="UP000639403">
    <property type="component" value="Unassembled WGS sequence"/>
</dbReference>
<accession>A0A8H7NWG1</accession>
<evidence type="ECO:0000313" key="3">
    <source>
        <dbReference type="Proteomes" id="UP000639403"/>
    </source>
</evidence>
<dbReference type="EMBL" id="JADOXO010000291">
    <property type="protein sequence ID" value="KAF9807155.1"/>
    <property type="molecule type" value="Genomic_DNA"/>
</dbReference>
<evidence type="ECO:0000313" key="2">
    <source>
        <dbReference type="EMBL" id="KAF9807155.1"/>
    </source>
</evidence>
<feature type="compositionally biased region" description="Polar residues" evidence="1">
    <location>
        <begin position="1"/>
        <end position="14"/>
    </location>
</feature>
<proteinExistence type="predicted"/>
<feature type="region of interest" description="Disordered" evidence="1">
    <location>
        <begin position="1"/>
        <end position="68"/>
    </location>
</feature>
<evidence type="ECO:0000256" key="1">
    <source>
        <dbReference type="SAM" id="MobiDB-lite"/>
    </source>
</evidence>
<comment type="caution">
    <text evidence="2">The sequence shown here is derived from an EMBL/GenBank/DDBJ whole genome shotgun (WGS) entry which is preliminary data.</text>
</comment>
<organism evidence="2 3">
    <name type="scientific">Rhodonia placenta</name>
    <dbReference type="NCBI Taxonomy" id="104341"/>
    <lineage>
        <taxon>Eukaryota</taxon>
        <taxon>Fungi</taxon>
        <taxon>Dikarya</taxon>
        <taxon>Basidiomycota</taxon>
        <taxon>Agaricomycotina</taxon>
        <taxon>Agaricomycetes</taxon>
        <taxon>Polyporales</taxon>
        <taxon>Adustoporiaceae</taxon>
        <taxon>Rhodonia</taxon>
    </lineage>
</organism>
<sequence length="82" mass="8404">MSSHAGQSFGTNSPPLDATGQDKPMGVSSISGDKPASPVPDVEQRQGYFKGVETGKENGDQVGAGAPSVSWVPRATCLLQMA</sequence>
<name>A0A8H7NWG1_9APHY</name>
<dbReference type="AlphaFoldDB" id="A0A8H7NWG1"/>
<protein>
    <submittedName>
        <fullName evidence="2">Uncharacterized protein</fullName>
    </submittedName>
</protein>